<dbReference type="RefSeq" id="WP_012178659.1">
    <property type="nucleotide sequence ID" value="NC_009952.1"/>
</dbReference>
<name>A8LP46_DINSH</name>
<reference evidence="4" key="1">
    <citation type="journal article" date="2010" name="ISME J.">
        <title>The complete genome sequence of the algal symbiont Dinoroseobacter shibae: a hitchhiker's guide to life in the sea.</title>
        <authorList>
            <person name="Wagner-Dobler I."/>
            <person name="Ballhausen B."/>
            <person name="Berger M."/>
            <person name="Brinkhoff T."/>
            <person name="Buchholz I."/>
            <person name="Bunk B."/>
            <person name="Cypionka H."/>
            <person name="Daniel R."/>
            <person name="Drepper T."/>
            <person name="Gerdts G."/>
            <person name="Hahnke S."/>
            <person name="Han C."/>
            <person name="Jahn D."/>
            <person name="Kalhoefer D."/>
            <person name="Kiss H."/>
            <person name="Klenk H.P."/>
            <person name="Kyrpides N."/>
            <person name="Liebl W."/>
            <person name="Liesegang H."/>
            <person name="Meincke L."/>
            <person name="Pati A."/>
            <person name="Petersen J."/>
            <person name="Piekarski T."/>
            <person name="Pommerenke C."/>
            <person name="Pradella S."/>
            <person name="Pukall R."/>
            <person name="Rabus R."/>
            <person name="Stackebrandt E."/>
            <person name="Thole S."/>
            <person name="Thompson L."/>
            <person name="Tielen P."/>
            <person name="Tomasch J."/>
            <person name="von Jan M."/>
            <person name="Wanphrut N."/>
            <person name="Wichels A."/>
            <person name="Zech H."/>
            <person name="Simon M."/>
        </authorList>
    </citation>
    <scope>NUCLEOTIDE SEQUENCE [LARGE SCALE GENOMIC DNA]</scope>
    <source>
        <strain evidence="4">DSM 16493 / NCIMB 14021 / DFL 12</strain>
    </source>
</reference>
<dbReference type="InterPro" id="IPR050393">
    <property type="entry name" value="MFP_Efflux_Pump"/>
</dbReference>
<dbReference type="AlphaFoldDB" id="A8LP46"/>
<dbReference type="HOGENOM" id="CLU_055595_0_0_5"/>
<dbReference type="Gene3D" id="2.40.50.100">
    <property type="match status" value="1"/>
</dbReference>
<dbReference type="PANTHER" id="PTHR30367:SF12">
    <property type="entry name" value="P-HYDROXYBENZOIC ACID EFFLUX PUMP SUBUNIT AAEA"/>
    <property type="match status" value="1"/>
</dbReference>
<organism evidence="3 4">
    <name type="scientific">Dinoroseobacter shibae (strain DSM 16493 / NCIMB 14021 / DFL 12)</name>
    <dbReference type="NCBI Taxonomy" id="398580"/>
    <lineage>
        <taxon>Bacteria</taxon>
        <taxon>Pseudomonadati</taxon>
        <taxon>Pseudomonadota</taxon>
        <taxon>Alphaproteobacteria</taxon>
        <taxon>Rhodobacterales</taxon>
        <taxon>Roseobacteraceae</taxon>
        <taxon>Dinoroseobacter</taxon>
    </lineage>
</organism>
<feature type="coiled-coil region" evidence="1">
    <location>
        <begin position="142"/>
        <end position="202"/>
    </location>
</feature>
<dbReference type="eggNOG" id="COG1566">
    <property type="taxonomic scope" value="Bacteria"/>
</dbReference>
<dbReference type="EMBL" id="CP000830">
    <property type="protein sequence ID" value="ABV93728.1"/>
    <property type="molecule type" value="Genomic_DNA"/>
</dbReference>
<evidence type="ECO:0000256" key="2">
    <source>
        <dbReference type="SAM" id="Phobius"/>
    </source>
</evidence>
<dbReference type="PANTHER" id="PTHR30367">
    <property type="entry name" value="P-HYDROXYBENZOIC ACID EFFLUX PUMP SUBUNIT AAEA-RELATED"/>
    <property type="match status" value="1"/>
</dbReference>
<dbReference type="Gene3D" id="1.10.287.470">
    <property type="entry name" value="Helix hairpin bin"/>
    <property type="match status" value="1"/>
</dbReference>
<dbReference type="KEGG" id="dsh:Dshi_1989"/>
<sequence>MLELMLCSMLTVLPDYLYRSRVQGKTWGQEITFFTMWYELRWGITLCAMLTISLITVVFYFHPSTSNVTSFFRTVTILSESAGRVDKVYVDINQEVAAGDPIFRLDSSRQEAAAETARRQIEEVDAALLVAQSDLGGATGALEQAQAAYRQIEQDLNRRETLLAEGSSAVTQREVDTLRNQLDEAQGALDAAEANLRSLQTRIEVALPAQRATAKAALAQAETEIGKMTVYAGIDARIEQFDLRVGDIVNPILRPAGVLVPLDSGRNRFQAGFPQVAAQVIRPGSVAEIACVSQPFSIVPMVVVQVQDVIAAGQIRPSDQLLDIGAQGAPGTVTVFMEPLYPGTTDLIPPGSRCLANAYTNNHERLETEDLGIFHRIGLHVVDTVGVVHAAGLRLRALLMPFQLLVFTGH</sequence>
<dbReference type="STRING" id="398580.Dshi_1989"/>
<keyword evidence="2" id="KW-0812">Transmembrane</keyword>
<evidence type="ECO:0000313" key="3">
    <source>
        <dbReference type="EMBL" id="ABV93728.1"/>
    </source>
</evidence>
<keyword evidence="2" id="KW-0472">Membrane</keyword>
<feature type="transmembrane region" description="Helical" evidence="2">
    <location>
        <begin position="42"/>
        <end position="61"/>
    </location>
</feature>
<keyword evidence="4" id="KW-1185">Reference proteome</keyword>
<dbReference type="Proteomes" id="UP000006833">
    <property type="component" value="Chromosome"/>
</dbReference>
<dbReference type="OrthoDB" id="7929252at2"/>
<proteinExistence type="predicted"/>
<keyword evidence="2" id="KW-1133">Transmembrane helix</keyword>
<keyword evidence="1" id="KW-0175">Coiled coil</keyword>
<evidence type="ECO:0000313" key="4">
    <source>
        <dbReference type="Proteomes" id="UP000006833"/>
    </source>
</evidence>
<accession>A8LP46</accession>
<gene>
    <name evidence="3" type="ordered locus">Dshi_1989</name>
</gene>
<protein>
    <submittedName>
        <fullName evidence="3">Uncharacterized protein</fullName>
    </submittedName>
</protein>
<evidence type="ECO:0000256" key="1">
    <source>
        <dbReference type="SAM" id="Coils"/>
    </source>
</evidence>